<dbReference type="Pfam" id="PF00069">
    <property type="entry name" value="Pkinase"/>
    <property type="match status" value="1"/>
</dbReference>
<dbReference type="Proteomes" id="UP000785679">
    <property type="component" value="Unassembled WGS sequence"/>
</dbReference>
<dbReference type="PROSITE" id="PS00108">
    <property type="entry name" value="PROTEIN_KINASE_ST"/>
    <property type="match status" value="1"/>
</dbReference>
<proteinExistence type="inferred from homology"/>
<feature type="domain" description="Protein kinase" evidence="5">
    <location>
        <begin position="4"/>
        <end position="248"/>
    </location>
</feature>
<dbReference type="InterPro" id="IPR017441">
    <property type="entry name" value="Protein_kinase_ATP_BS"/>
</dbReference>
<dbReference type="PROSITE" id="PS50011">
    <property type="entry name" value="PROTEIN_KINASE_DOM"/>
    <property type="match status" value="1"/>
</dbReference>
<dbReference type="EMBL" id="RRYP01004096">
    <property type="protein sequence ID" value="TNV83165.1"/>
    <property type="molecule type" value="Genomic_DNA"/>
</dbReference>
<evidence type="ECO:0000256" key="1">
    <source>
        <dbReference type="ARBA" id="ARBA00022741"/>
    </source>
</evidence>
<dbReference type="PROSITE" id="PS00107">
    <property type="entry name" value="PROTEIN_KINASE_ATP"/>
    <property type="match status" value="1"/>
</dbReference>
<keyword evidence="4" id="KW-0723">Serine/threonine-protein kinase</keyword>
<dbReference type="PANTHER" id="PTHR24055">
    <property type="entry name" value="MITOGEN-ACTIVATED PROTEIN KINASE"/>
    <property type="match status" value="1"/>
</dbReference>
<keyword evidence="4" id="KW-0418">Kinase</keyword>
<sequence length="248" mass="28811">MHKYRLIRKLGEGTFSEVLKAQSVQTGQYVAIKCMKSHFDSIEQVQNLREIKALQRLSPHPHIIQLIEVLYDEPTGRLALVFELMEMNFYEAIKGRPNYLPEQRVKHYMYQLLKAIEHMHRNGIFHRDIKPENILLMGDTVKLADLGSCRGLYSKPPFTEYISTRWYRAPECLLTDGYYGYKMDIWDADLQPRRTLHGFPDPQAQFLQGVERARLVGAPSHELDHSRALRLYQISLIIEPYASSCSGS</sequence>
<comment type="similarity">
    <text evidence="4">Belongs to the protein kinase superfamily.</text>
</comment>
<dbReference type="GO" id="GO:0005524">
    <property type="term" value="F:ATP binding"/>
    <property type="evidence" value="ECO:0007669"/>
    <property type="project" value="UniProtKB-UniRule"/>
</dbReference>
<keyword evidence="7" id="KW-1185">Reference proteome</keyword>
<dbReference type="InterPro" id="IPR008271">
    <property type="entry name" value="Ser/Thr_kinase_AS"/>
</dbReference>
<dbReference type="InterPro" id="IPR000719">
    <property type="entry name" value="Prot_kinase_dom"/>
</dbReference>
<evidence type="ECO:0000313" key="6">
    <source>
        <dbReference type="EMBL" id="TNV83165.1"/>
    </source>
</evidence>
<dbReference type="InterPro" id="IPR050117">
    <property type="entry name" value="MAPK"/>
</dbReference>
<comment type="caution">
    <text evidence="6">The sequence shown here is derived from an EMBL/GenBank/DDBJ whole genome shotgun (WGS) entry which is preliminary data.</text>
</comment>
<evidence type="ECO:0000256" key="2">
    <source>
        <dbReference type="ARBA" id="ARBA00022840"/>
    </source>
</evidence>
<evidence type="ECO:0000256" key="4">
    <source>
        <dbReference type="RuleBase" id="RU000304"/>
    </source>
</evidence>
<dbReference type="FunFam" id="3.30.200.20:FF:000271">
    <property type="entry name" value="MAPK/MAK/MRK overlapping kinase"/>
    <property type="match status" value="1"/>
</dbReference>
<dbReference type="AlphaFoldDB" id="A0A8J8T668"/>
<accession>A0A8J8T668</accession>
<dbReference type="SUPFAM" id="SSF56112">
    <property type="entry name" value="Protein kinase-like (PK-like)"/>
    <property type="match status" value="1"/>
</dbReference>
<dbReference type="Gene3D" id="3.30.200.20">
    <property type="entry name" value="Phosphorylase Kinase, domain 1"/>
    <property type="match status" value="1"/>
</dbReference>
<keyword evidence="4" id="KW-0808">Transferase</keyword>
<reference evidence="6" key="1">
    <citation type="submission" date="2019-06" db="EMBL/GenBank/DDBJ databases">
        <authorList>
            <person name="Zheng W."/>
        </authorList>
    </citation>
    <scope>NUCLEOTIDE SEQUENCE</scope>
    <source>
        <strain evidence="6">QDHG01</strain>
    </source>
</reference>
<evidence type="ECO:0000313" key="7">
    <source>
        <dbReference type="Proteomes" id="UP000785679"/>
    </source>
</evidence>
<evidence type="ECO:0000259" key="5">
    <source>
        <dbReference type="PROSITE" id="PS50011"/>
    </source>
</evidence>
<name>A0A8J8T668_HALGN</name>
<dbReference type="OrthoDB" id="2158884at2759"/>
<dbReference type="Gene3D" id="1.10.510.10">
    <property type="entry name" value="Transferase(Phosphotransferase) domain 1"/>
    <property type="match status" value="1"/>
</dbReference>
<keyword evidence="1 3" id="KW-0547">Nucleotide-binding</keyword>
<dbReference type="GO" id="GO:0004674">
    <property type="term" value="F:protein serine/threonine kinase activity"/>
    <property type="evidence" value="ECO:0007669"/>
    <property type="project" value="UniProtKB-KW"/>
</dbReference>
<keyword evidence="2 3" id="KW-0067">ATP-binding</keyword>
<gene>
    <name evidence="6" type="ORF">FGO68_gene1719</name>
</gene>
<dbReference type="InterPro" id="IPR011009">
    <property type="entry name" value="Kinase-like_dom_sf"/>
</dbReference>
<organism evidence="6 7">
    <name type="scientific">Halteria grandinella</name>
    <dbReference type="NCBI Taxonomy" id="5974"/>
    <lineage>
        <taxon>Eukaryota</taxon>
        <taxon>Sar</taxon>
        <taxon>Alveolata</taxon>
        <taxon>Ciliophora</taxon>
        <taxon>Intramacronucleata</taxon>
        <taxon>Spirotrichea</taxon>
        <taxon>Stichotrichia</taxon>
        <taxon>Sporadotrichida</taxon>
        <taxon>Halteriidae</taxon>
        <taxon>Halteria</taxon>
    </lineage>
</organism>
<evidence type="ECO:0000256" key="3">
    <source>
        <dbReference type="PROSITE-ProRule" id="PRU10141"/>
    </source>
</evidence>
<protein>
    <recommendedName>
        <fullName evidence="5">Protein kinase domain-containing protein</fullName>
    </recommendedName>
</protein>
<feature type="binding site" evidence="3">
    <location>
        <position position="33"/>
    </location>
    <ligand>
        <name>ATP</name>
        <dbReference type="ChEBI" id="CHEBI:30616"/>
    </ligand>
</feature>
<dbReference type="SMART" id="SM00220">
    <property type="entry name" value="S_TKc"/>
    <property type="match status" value="1"/>
</dbReference>